<feature type="compositionally biased region" description="Basic and acidic residues" evidence="1">
    <location>
        <begin position="499"/>
        <end position="508"/>
    </location>
</feature>
<feature type="region of interest" description="Disordered" evidence="1">
    <location>
        <begin position="458"/>
        <end position="514"/>
    </location>
</feature>
<proteinExistence type="predicted"/>
<dbReference type="InterPro" id="IPR018289">
    <property type="entry name" value="MULE_transposase_dom"/>
</dbReference>
<evidence type="ECO:0000259" key="2">
    <source>
        <dbReference type="Pfam" id="PF10551"/>
    </source>
</evidence>
<gene>
    <name evidence="3" type="ORF">CPELLU_LOCUS17267</name>
</gene>
<feature type="compositionally biased region" description="Basic residues" evidence="1">
    <location>
        <begin position="485"/>
        <end position="498"/>
    </location>
</feature>
<dbReference type="Proteomes" id="UP000789759">
    <property type="component" value="Unassembled WGS sequence"/>
</dbReference>
<sequence>VFNSWDVAIEEIEKYACCKGFGTRRLCVEKLENGDVQRCTIVCEHFGCPEQTKSKNSQNKTTSKHIGCTWQINISYPEKENPHRLIYVTKIVDKHKNHELNPPYLDWDPNTKCLHQLFYMSPEQIELWLKFNDVVLNDCTVATNCYKMALSIFLIVDNYLHLCMVVQALIDDEMMESHSWIFQNIKNATRNAVSHAIFTDVDLAVSAAIRDEFSTTKSLHCMFHISQNLFSNLKSCLGNQYNEFIQDFYEMQKSLFEVIFEYKWIQLVNKYNNNKIVSYLQRALYSSKETWTKAFVLTSFTAEMSSTSRVESYNAKIKCLIFNTNTILLRLADVLSTCIYEEDIKTEYFLFHASVLRATLFSIAETILPNVCQLLKKYLTEEAQKIQENQIIQALHYHVNLNNSNLFNNENLTTIIAKASLDLVDTRKARAATLLAIKNRDNKLIEILDEYLKEQQVEKSNVDNDEESCNESDKENFSAKDLVNSHKHKGKGRPKKTDRKQCTYEPPKKSKKQKFRCGICNGLGHNRRSCEEKQ</sequence>
<name>A0A9N9P985_9GLOM</name>
<accession>A0A9N9P985</accession>
<keyword evidence="4" id="KW-1185">Reference proteome</keyword>
<evidence type="ECO:0000313" key="4">
    <source>
        <dbReference type="Proteomes" id="UP000789759"/>
    </source>
</evidence>
<evidence type="ECO:0000313" key="3">
    <source>
        <dbReference type="EMBL" id="CAG8794878.1"/>
    </source>
</evidence>
<evidence type="ECO:0000256" key="1">
    <source>
        <dbReference type="SAM" id="MobiDB-lite"/>
    </source>
</evidence>
<protein>
    <submittedName>
        <fullName evidence="3">14928_t:CDS:1</fullName>
    </submittedName>
</protein>
<comment type="caution">
    <text evidence="3">The sequence shown here is derived from an EMBL/GenBank/DDBJ whole genome shotgun (WGS) entry which is preliminary data.</text>
</comment>
<reference evidence="3" key="1">
    <citation type="submission" date="2021-06" db="EMBL/GenBank/DDBJ databases">
        <authorList>
            <person name="Kallberg Y."/>
            <person name="Tangrot J."/>
            <person name="Rosling A."/>
        </authorList>
    </citation>
    <scope>NUCLEOTIDE SEQUENCE</scope>
    <source>
        <strain evidence="3">FL966</strain>
    </source>
</reference>
<dbReference type="EMBL" id="CAJVQA010028550">
    <property type="protein sequence ID" value="CAG8794878.1"/>
    <property type="molecule type" value="Genomic_DNA"/>
</dbReference>
<dbReference type="PANTHER" id="PTHR47718:SF7">
    <property type="entry name" value="PROTEIN FAR1-RELATED SEQUENCE"/>
    <property type="match status" value="1"/>
</dbReference>
<feature type="non-terminal residue" evidence="3">
    <location>
        <position position="534"/>
    </location>
</feature>
<dbReference type="PANTHER" id="PTHR47718">
    <property type="entry name" value="OS01G0519700 PROTEIN"/>
    <property type="match status" value="1"/>
</dbReference>
<organism evidence="3 4">
    <name type="scientific">Cetraspora pellucida</name>
    <dbReference type="NCBI Taxonomy" id="1433469"/>
    <lineage>
        <taxon>Eukaryota</taxon>
        <taxon>Fungi</taxon>
        <taxon>Fungi incertae sedis</taxon>
        <taxon>Mucoromycota</taxon>
        <taxon>Glomeromycotina</taxon>
        <taxon>Glomeromycetes</taxon>
        <taxon>Diversisporales</taxon>
        <taxon>Gigasporaceae</taxon>
        <taxon>Cetraspora</taxon>
    </lineage>
</organism>
<dbReference type="Pfam" id="PF10551">
    <property type="entry name" value="MULE"/>
    <property type="match status" value="1"/>
</dbReference>
<feature type="domain" description="MULE transposase" evidence="2">
    <location>
        <begin position="134"/>
        <end position="228"/>
    </location>
</feature>
<dbReference type="OrthoDB" id="2348750at2759"/>
<dbReference type="AlphaFoldDB" id="A0A9N9P985"/>